<feature type="region of interest" description="Disordered" evidence="6">
    <location>
        <begin position="300"/>
        <end position="324"/>
    </location>
</feature>
<evidence type="ECO:0000259" key="7">
    <source>
        <dbReference type="Pfam" id="PF05460"/>
    </source>
</evidence>
<dbReference type="OrthoDB" id="5367324at2759"/>
<protein>
    <recommendedName>
        <fullName evidence="7">ORC6 first cyclin-like domain-containing protein</fullName>
    </recommendedName>
</protein>
<dbReference type="STRING" id="1073090.A0A1L9SCJ1"/>
<evidence type="ECO:0000256" key="6">
    <source>
        <dbReference type="SAM" id="MobiDB-lite"/>
    </source>
</evidence>
<comment type="similarity">
    <text evidence="2">Belongs to the ORC6 family.</text>
</comment>
<keyword evidence="4" id="KW-0238">DNA-binding</keyword>
<sequence>MNNRPVEQALSRLLPTHAGDLPPELVSLALSLVGQSRSFSASLKPEEEIARPYACAEIACKRLSRALKLPPLLGHPPCPPRVYQKLYQYLDRSLGSGAGSKRNGGASAPGTPTKTGSAPSTPTKGSKSTTRTPSRAANATPRGLQHTPSKSTPLKRSANDTPKSRTAALQKRYERSISQTNGLPKFANIPDAPVWVMTAIRVVCKTLSTPAPRMSTFSRPPISRTFPPHIFTGISSILYFISERSSKDDGSDFDEEMSEFLEPITSSNYSKDKEPDEELKELVYALVVAVYFIVLSRRRNPRNPDTESAESEPASATADQTGEAQIMDKKTFSEMRLTALNSLGLPSTERKHREDVDQWITTIMETNWAHGQEWFENIPAAGEIDGEDPNMYDEERFYDEDEDEQAAGKETLANKRRKPTLRLTGRPRGGLLPGLGTMMQDRVDWLSDERREDYAEWKADLMRQIEMEQL</sequence>
<proteinExistence type="inferred from homology"/>
<evidence type="ECO:0000256" key="3">
    <source>
        <dbReference type="ARBA" id="ARBA00022705"/>
    </source>
</evidence>
<dbReference type="Pfam" id="PF05460">
    <property type="entry name" value="ORC6"/>
    <property type="match status" value="1"/>
</dbReference>
<dbReference type="EMBL" id="KV878346">
    <property type="protein sequence ID" value="OJJ44935.1"/>
    <property type="molecule type" value="Genomic_DNA"/>
</dbReference>
<name>A0A1L9SCJ1_9EURO</name>
<dbReference type="GO" id="GO:0005664">
    <property type="term" value="C:nuclear origin of replication recognition complex"/>
    <property type="evidence" value="ECO:0007669"/>
    <property type="project" value="InterPro"/>
</dbReference>
<evidence type="ECO:0000256" key="2">
    <source>
        <dbReference type="ARBA" id="ARBA00010840"/>
    </source>
</evidence>
<dbReference type="RefSeq" id="XP_022579445.1">
    <property type="nucleotide sequence ID" value="XM_022729295.1"/>
</dbReference>
<comment type="subcellular location">
    <subcellularLocation>
        <location evidence="1">Nucleus</location>
    </subcellularLocation>
</comment>
<dbReference type="AlphaFoldDB" id="A0A1L9SCJ1"/>
<feature type="region of interest" description="Disordered" evidence="6">
    <location>
        <begin position="94"/>
        <end position="171"/>
    </location>
</feature>
<feature type="compositionally biased region" description="Low complexity" evidence="6">
    <location>
        <begin position="117"/>
        <end position="135"/>
    </location>
</feature>
<evidence type="ECO:0000256" key="1">
    <source>
        <dbReference type="ARBA" id="ARBA00004123"/>
    </source>
</evidence>
<evidence type="ECO:0000256" key="4">
    <source>
        <dbReference type="ARBA" id="ARBA00023125"/>
    </source>
</evidence>
<dbReference type="GO" id="GO:0003677">
    <property type="term" value="F:DNA binding"/>
    <property type="evidence" value="ECO:0007669"/>
    <property type="project" value="UniProtKB-KW"/>
</dbReference>
<dbReference type="GO" id="GO:0006260">
    <property type="term" value="P:DNA replication"/>
    <property type="evidence" value="ECO:0007669"/>
    <property type="project" value="UniProtKB-KW"/>
</dbReference>
<dbReference type="Proteomes" id="UP000184188">
    <property type="component" value="Unassembled WGS sequence"/>
</dbReference>
<keyword evidence="9" id="KW-1185">Reference proteome</keyword>
<dbReference type="InterPro" id="IPR008721">
    <property type="entry name" value="ORC6_cyclin_first"/>
</dbReference>
<dbReference type="GeneID" id="34615759"/>
<organism evidence="8 9">
    <name type="scientific">Penicilliopsis zonata CBS 506.65</name>
    <dbReference type="NCBI Taxonomy" id="1073090"/>
    <lineage>
        <taxon>Eukaryota</taxon>
        <taxon>Fungi</taxon>
        <taxon>Dikarya</taxon>
        <taxon>Ascomycota</taxon>
        <taxon>Pezizomycotina</taxon>
        <taxon>Eurotiomycetes</taxon>
        <taxon>Eurotiomycetidae</taxon>
        <taxon>Eurotiales</taxon>
        <taxon>Aspergillaceae</taxon>
        <taxon>Penicilliopsis</taxon>
    </lineage>
</organism>
<evidence type="ECO:0000313" key="8">
    <source>
        <dbReference type="EMBL" id="OJJ44935.1"/>
    </source>
</evidence>
<accession>A0A1L9SCJ1</accession>
<feature type="domain" description="ORC6 first cyclin-like" evidence="7">
    <location>
        <begin position="10"/>
        <end position="95"/>
    </location>
</feature>
<reference evidence="9" key="1">
    <citation type="journal article" date="2017" name="Genome Biol.">
        <title>Comparative genomics reveals high biological diversity and specific adaptations in the industrially and medically important fungal genus Aspergillus.</title>
        <authorList>
            <person name="de Vries R.P."/>
            <person name="Riley R."/>
            <person name="Wiebenga A."/>
            <person name="Aguilar-Osorio G."/>
            <person name="Amillis S."/>
            <person name="Uchima C.A."/>
            <person name="Anderluh G."/>
            <person name="Asadollahi M."/>
            <person name="Askin M."/>
            <person name="Barry K."/>
            <person name="Battaglia E."/>
            <person name="Bayram O."/>
            <person name="Benocci T."/>
            <person name="Braus-Stromeyer S.A."/>
            <person name="Caldana C."/>
            <person name="Canovas D."/>
            <person name="Cerqueira G.C."/>
            <person name="Chen F."/>
            <person name="Chen W."/>
            <person name="Choi C."/>
            <person name="Clum A."/>
            <person name="Dos Santos R.A."/>
            <person name="Damasio A.R."/>
            <person name="Diallinas G."/>
            <person name="Emri T."/>
            <person name="Fekete E."/>
            <person name="Flipphi M."/>
            <person name="Freyberg S."/>
            <person name="Gallo A."/>
            <person name="Gournas C."/>
            <person name="Habgood R."/>
            <person name="Hainaut M."/>
            <person name="Harispe M.L."/>
            <person name="Henrissat B."/>
            <person name="Hilden K.S."/>
            <person name="Hope R."/>
            <person name="Hossain A."/>
            <person name="Karabika E."/>
            <person name="Karaffa L."/>
            <person name="Karanyi Z."/>
            <person name="Krasevec N."/>
            <person name="Kuo A."/>
            <person name="Kusch H."/>
            <person name="LaButti K."/>
            <person name="Lagendijk E.L."/>
            <person name="Lapidus A."/>
            <person name="Levasseur A."/>
            <person name="Lindquist E."/>
            <person name="Lipzen A."/>
            <person name="Logrieco A.F."/>
            <person name="MacCabe A."/>
            <person name="Maekelae M.R."/>
            <person name="Malavazi I."/>
            <person name="Melin P."/>
            <person name="Meyer V."/>
            <person name="Mielnichuk N."/>
            <person name="Miskei M."/>
            <person name="Molnar A.P."/>
            <person name="Mule G."/>
            <person name="Ngan C.Y."/>
            <person name="Orejas M."/>
            <person name="Orosz E."/>
            <person name="Ouedraogo J.P."/>
            <person name="Overkamp K.M."/>
            <person name="Park H.-S."/>
            <person name="Perrone G."/>
            <person name="Piumi F."/>
            <person name="Punt P.J."/>
            <person name="Ram A.F."/>
            <person name="Ramon A."/>
            <person name="Rauscher S."/>
            <person name="Record E."/>
            <person name="Riano-Pachon D.M."/>
            <person name="Robert V."/>
            <person name="Roehrig J."/>
            <person name="Ruller R."/>
            <person name="Salamov A."/>
            <person name="Salih N.S."/>
            <person name="Samson R.A."/>
            <person name="Sandor E."/>
            <person name="Sanguinetti M."/>
            <person name="Schuetze T."/>
            <person name="Sepcic K."/>
            <person name="Shelest E."/>
            <person name="Sherlock G."/>
            <person name="Sophianopoulou V."/>
            <person name="Squina F.M."/>
            <person name="Sun H."/>
            <person name="Susca A."/>
            <person name="Todd R.B."/>
            <person name="Tsang A."/>
            <person name="Unkles S.E."/>
            <person name="van de Wiele N."/>
            <person name="van Rossen-Uffink D."/>
            <person name="Oliveira J.V."/>
            <person name="Vesth T.C."/>
            <person name="Visser J."/>
            <person name="Yu J.-H."/>
            <person name="Zhou M."/>
            <person name="Andersen M.R."/>
            <person name="Archer D.B."/>
            <person name="Baker S.E."/>
            <person name="Benoit I."/>
            <person name="Brakhage A.A."/>
            <person name="Braus G.H."/>
            <person name="Fischer R."/>
            <person name="Frisvad J.C."/>
            <person name="Goldman G.H."/>
            <person name="Houbraken J."/>
            <person name="Oakley B."/>
            <person name="Pocsi I."/>
            <person name="Scazzocchio C."/>
            <person name="Seiboth B."/>
            <person name="vanKuyk P.A."/>
            <person name="Wortman J."/>
            <person name="Dyer P.S."/>
            <person name="Grigoriev I.V."/>
        </authorList>
    </citation>
    <scope>NUCLEOTIDE SEQUENCE [LARGE SCALE GENOMIC DNA]</scope>
    <source>
        <strain evidence="9">CBS 506.65</strain>
    </source>
</reference>
<keyword evidence="3" id="KW-0235">DNA replication</keyword>
<gene>
    <name evidence="8" type="ORF">ASPZODRAFT_652966</name>
</gene>
<evidence type="ECO:0000313" key="9">
    <source>
        <dbReference type="Proteomes" id="UP000184188"/>
    </source>
</evidence>
<dbReference type="VEuPathDB" id="FungiDB:ASPZODRAFT_652966"/>
<evidence type="ECO:0000256" key="5">
    <source>
        <dbReference type="ARBA" id="ARBA00023242"/>
    </source>
</evidence>
<keyword evidence="5" id="KW-0539">Nucleus</keyword>